<proteinExistence type="predicted"/>
<dbReference type="Pfam" id="PF10536">
    <property type="entry name" value="PMD"/>
    <property type="match status" value="1"/>
</dbReference>
<name>A0A3L6RJ98_PANMI</name>
<dbReference type="EMBL" id="PQIB02000008">
    <property type="protein sequence ID" value="RLN04599.1"/>
    <property type="molecule type" value="Genomic_DNA"/>
</dbReference>
<sequence>MDIFYDEHHRGKIHEERTEVLKPLRPRIHKPLTWDDRIPPVGVVGQAGLPKMDNAALTALVDRWRTETHSFHLPTGEMTVTLQDVVMLFGLRIDGKAVTGTISPAGWRDRMQLLFGVRPAEPLEDIKDKKPTRVTSAWLAEHFGMPPPADAPQGVVARFARAWIWQLVSGFLFLDSNGNTISWMWPALIEQDRENIATFSWGSTTLGWLYLQMCGACRRSESNANLGSCAYLLQLWMWERILLAGRSGMLMD</sequence>
<protein>
    <recommendedName>
        <fullName evidence="1">Aminotransferase-like plant mobile domain-containing protein</fullName>
    </recommendedName>
</protein>
<accession>A0A3L6RJ98</accession>
<dbReference type="GO" id="GO:0010073">
    <property type="term" value="P:meristem maintenance"/>
    <property type="evidence" value="ECO:0007669"/>
    <property type="project" value="InterPro"/>
</dbReference>
<dbReference type="STRING" id="4540.A0A3L6RJ98"/>
<reference evidence="3" key="1">
    <citation type="journal article" date="2019" name="Nat. Commun.">
        <title>The genome of broomcorn millet.</title>
        <authorList>
            <person name="Zou C."/>
            <person name="Miki D."/>
            <person name="Li D."/>
            <person name="Tang Q."/>
            <person name="Xiao L."/>
            <person name="Rajput S."/>
            <person name="Deng P."/>
            <person name="Jia W."/>
            <person name="Huang R."/>
            <person name="Zhang M."/>
            <person name="Sun Y."/>
            <person name="Hu J."/>
            <person name="Fu X."/>
            <person name="Schnable P.S."/>
            <person name="Li F."/>
            <person name="Zhang H."/>
            <person name="Feng B."/>
            <person name="Zhu X."/>
            <person name="Liu R."/>
            <person name="Schnable J.C."/>
            <person name="Zhu J.-K."/>
            <person name="Zhang H."/>
        </authorList>
    </citation>
    <scope>NUCLEOTIDE SEQUENCE [LARGE SCALE GENOMIC DNA]</scope>
</reference>
<dbReference type="OrthoDB" id="784956at2759"/>
<dbReference type="InterPro" id="IPR019557">
    <property type="entry name" value="AminoTfrase-like_pln_mobile"/>
</dbReference>
<feature type="domain" description="Aminotransferase-like plant mobile" evidence="1">
    <location>
        <begin position="51"/>
        <end position="241"/>
    </location>
</feature>
<keyword evidence="3" id="KW-1185">Reference proteome</keyword>
<dbReference type="PANTHER" id="PTHR46033:SF82">
    <property type="entry name" value="AMINOTRANSFERASE-LIKE PLANT MOBILE DOMAIN-CONTAINING PROTEIN"/>
    <property type="match status" value="1"/>
</dbReference>
<dbReference type="PANTHER" id="PTHR46033">
    <property type="entry name" value="PROTEIN MAIN-LIKE 2"/>
    <property type="match status" value="1"/>
</dbReference>
<organism evidence="2 3">
    <name type="scientific">Panicum miliaceum</name>
    <name type="common">Proso millet</name>
    <name type="synonym">Broomcorn millet</name>
    <dbReference type="NCBI Taxonomy" id="4540"/>
    <lineage>
        <taxon>Eukaryota</taxon>
        <taxon>Viridiplantae</taxon>
        <taxon>Streptophyta</taxon>
        <taxon>Embryophyta</taxon>
        <taxon>Tracheophyta</taxon>
        <taxon>Spermatophyta</taxon>
        <taxon>Magnoliopsida</taxon>
        <taxon>Liliopsida</taxon>
        <taxon>Poales</taxon>
        <taxon>Poaceae</taxon>
        <taxon>PACMAD clade</taxon>
        <taxon>Panicoideae</taxon>
        <taxon>Panicodae</taxon>
        <taxon>Paniceae</taxon>
        <taxon>Panicinae</taxon>
        <taxon>Panicum</taxon>
        <taxon>Panicum sect. Panicum</taxon>
    </lineage>
</organism>
<dbReference type="Proteomes" id="UP000275267">
    <property type="component" value="Unassembled WGS sequence"/>
</dbReference>
<gene>
    <name evidence="2" type="ORF">C2845_PM13G15370</name>
</gene>
<evidence type="ECO:0000313" key="3">
    <source>
        <dbReference type="Proteomes" id="UP000275267"/>
    </source>
</evidence>
<comment type="caution">
    <text evidence="2">The sequence shown here is derived from an EMBL/GenBank/DDBJ whole genome shotgun (WGS) entry which is preliminary data.</text>
</comment>
<dbReference type="InterPro" id="IPR044824">
    <property type="entry name" value="MAIN-like"/>
</dbReference>
<evidence type="ECO:0000259" key="1">
    <source>
        <dbReference type="Pfam" id="PF10536"/>
    </source>
</evidence>
<evidence type="ECO:0000313" key="2">
    <source>
        <dbReference type="EMBL" id="RLN04599.1"/>
    </source>
</evidence>
<dbReference type="AlphaFoldDB" id="A0A3L6RJ98"/>